<name>A0A6A0AQ06_HAELA</name>
<comment type="caution">
    <text evidence="1">The sequence shown here is derived from an EMBL/GenBank/DDBJ whole genome shotgun (WGS) entry which is preliminary data.</text>
</comment>
<keyword evidence="2" id="KW-1185">Reference proteome</keyword>
<dbReference type="PROSITE" id="PS51257">
    <property type="entry name" value="PROKAR_LIPOPROTEIN"/>
    <property type="match status" value="1"/>
</dbReference>
<dbReference type="AlphaFoldDB" id="A0A6A0AQ06"/>
<gene>
    <name evidence="1" type="ORF">HaLaN_33126</name>
</gene>
<evidence type="ECO:0000313" key="2">
    <source>
        <dbReference type="Proteomes" id="UP000485058"/>
    </source>
</evidence>
<dbReference type="Proteomes" id="UP000485058">
    <property type="component" value="Unassembled WGS sequence"/>
</dbReference>
<accession>A0A6A0AQ06</accession>
<sequence>MTAQRGTHTTVPQAAAAAGPWVAGLAAACRSGHQHSSSGRHLLSPMCCMFSAAVQSLSSHLPGAAQFSAAPSASRVA</sequence>
<organism evidence="1 2">
    <name type="scientific">Haematococcus lacustris</name>
    <name type="common">Green alga</name>
    <name type="synonym">Haematococcus pluvialis</name>
    <dbReference type="NCBI Taxonomy" id="44745"/>
    <lineage>
        <taxon>Eukaryota</taxon>
        <taxon>Viridiplantae</taxon>
        <taxon>Chlorophyta</taxon>
        <taxon>core chlorophytes</taxon>
        <taxon>Chlorophyceae</taxon>
        <taxon>CS clade</taxon>
        <taxon>Chlamydomonadales</taxon>
        <taxon>Haematococcaceae</taxon>
        <taxon>Haematococcus</taxon>
    </lineage>
</organism>
<evidence type="ECO:0000313" key="1">
    <source>
        <dbReference type="EMBL" id="GFH33717.1"/>
    </source>
</evidence>
<proteinExistence type="predicted"/>
<protein>
    <submittedName>
        <fullName evidence="1">Uncharacterized protein</fullName>
    </submittedName>
</protein>
<dbReference type="EMBL" id="BLLF01009410">
    <property type="protein sequence ID" value="GFH33717.1"/>
    <property type="molecule type" value="Genomic_DNA"/>
</dbReference>
<reference evidence="1 2" key="1">
    <citation type="submission" date="2020-02" db="EMBL/GenBank/DDBJ databases">
        <title>Draft genome sequence of Haematococcus lacustris strain NIES-144.</title>
        <authorList>
            <person name="Morimoto D."/>
            <person name="Nakagawa S."/>
            <person name="Yoshida T."/>
            <person name="Sawayama S."/>
        </authorList>
    </citation>
    <scope>NUCLEOTIDE SEQUENCE [LARGE SCALE GENOMIC DNA]</scope>
    <source>
        <strain evidence="1 2">NIES-144</strain>
    </source>
</reference>